<evidence type="ECO:0000313" key="5">
    <source>
        <dbReference type="EMBL" id="EAY09502.1"/>
    </source>
</evidence>
<evidence type="ECO:0000256" key="1">
    <source>
        <dbReference type="ARBA" id="ARBA00022574"/>
    </source>
</evidence>
<dbReference type="GO" id="GO:0030674">
    <property type="term" value="F:protein-macromolecule adaptor activity"/>
    <property type="evidence" value="ECO:0000318"/>
    <property type="project" value="GO_Central"/>
</dbReference>
<reference evidence="5" key="1">
    <citation type="submission" date="2006-10" db="EMBL/GenBank/DDBJ databases">
        <authorList>
            <person name="Amadeo P."/>
            <person name="Zhao Q."/>
            <person name="Wortman J."/>
            <person name="Fraser-Liggett C."/>
            <person name="Carlton J."/>
        </authorList>
    </citation>
    <scope>NUCLEOTIDE SEQUENCE</scope>
    <source>
        <strain evidence="5">G3</strain>
    </source>
</reference>
<dbReference type="InterPro" id="IPR001680">
    <property type="entry name" value="WD40_rpt"/>
</dbReference>
<dbReference type="eggNOG" id="KOG2111">
    <property type="taxonomic scope" value="Eukaryota"/>
</dbReference>
<evidence type="ECO:0000256" key="2">
    <source>
        <dbReference type="ARBA" id="ARBA00022737"/>
    </source>
</evidence>
<evidence type="ECO:0008006" key="7">
    <source>
        <dbReference type="Google" id="ProtNLM"/>
    </source>
</evidence>
<dbReference type="InParanoid" id="A2ECV7"/>
<evidence type="ECO:0000256" key="3">
    <source>
        <dbReference type="ARBA" id="ARBA00025740"/>
    </source>
</evidence>
<dbReference type="GO" id="GO:0080025">
    <property type="term" value="F:phosphatidylinositol-3,5-bisphosphate binding"/>
    <property type="evidence" value="ECO:0000318"/>
    <property type="project" value="GO_Central"/>
</dbReference>
<dbReference type="RefSeq" id="XP_001321725.1">
    <property type="nucleotide sequence ID" value="XM_001321690.1"/>
</dbReference>
<dbReference type="GO" id="GO:0034497">
    <property type="term" value="P:protein localization to phagophore assembly site"/>
    <property type="evidence" value="ECO:0000318"/>
    <property type="project" value="GO_Central"/>
</dbReference>
<gene>
    <name evidence="5" type="ORF">TVAG_102510</name>
</gene>
<dbReference type="InterPro" id="IPR048720">
    <property type="entry name" value="PROPPIN"/>
</dbReference>
<sequence length="318" mass="35883">MISPIRSLCFNDDHETFTIVLPSQYRVFRCDPFGMILGREMEEYSLGNVATYDGYRFLAITGSPSPPDFNSKCIKIFDHSTGQIKFEHQFNEHILTMKLGDGLVVINMHCRIEIWNTNTKELFSALDIGLNVHCPLCIAPDSKSIICSGQDDKKIWLCNNIREKNLAKRNCGVEEKGVSISLSAYNRNGTLFAIATFGGEKIYIFDAKMLNCIATLERGNPGDIIQSIDFSPNEYYIATCSKDAEVRVFDIRKNSRGANVLQQPVIKVKLPSVTMPRICWIKNDVIGVTSLDGDFHKITLKDETNFEVQTSPFLKRSD</sequence>
<dbReference type="GO" id="GO:0032266">
    <property type="term" value="F:phosphatidylinositol-3-phosphate binding"/>
    <property type="evidence" value="ECO:0000318"/>
    <property type="project" value="GO_Central"/>
</dbReference>
<dbReference type="InterPro" id="IPR036322">
    <property type="entry name" value="WD40_repeat_dom_sf"/>
</dbReference>
<dbReference type="GO" id="GO:0034045">
    <property type="term" value="C:phagophore assembly site membrane"/>
    <property type="evidence" value="ECO:0000318"/>
    <property type="project" value="GO_Central"/>
</dbReference>
<dbReference type="InterPro" id="IPR015943">
    <property type="entry name" value="WD40/YVTN_repeat-like_dom_sf"/>
</dbReference>
<proteinExistence type="inferred from homology"/>
<keyword evidence="6" id="KW-1185">Reference proteome</keyword>
<keyword evidence="2" id="KW-0677">Repeat</keyword>
<dbReference type="SMART" id="SM00320">
    <property type="entry name" value="WD40"/>
    <property type="match status" value="1"/>
</dbReference>
<protein>
    <recommendedName>
        <fullName evidence="7">Anaphase-promoting complex subunit 4 WD40 domain-containing protein</fullName>
    </recommendedName>
</protein>
<organism evidence="5 6">
    <name type="scientific">Trichomonas vaginalis (strain ATCC PRA-98 / G3)</name>
    <dbReference type="NCBI Taxonomy" id="412133"/>
    <lineage>
        <taxon>Eukaryota</taxon>
        <taxon>Metamonada</taxon>
        <taxon>Parabasalia</taxon>
        <taxon>Trichomonadida</taxon>
        <taxon>Trichomonadidae</taxon>
        <taxon>Trichomonas</taxon>
    </lineage>
</organism>
<comment type="similarity">
    <text evidence="3">Belongs to the WD repeat PROPPIN family.</text>
</comment>
<evidence type="ECO:0000256" key="4">
    <source>
        <dbReference type="PROSITE-ProRule" id="PRU00221"/>
    </source>
</evidence>
<dbReference type="PROSITE" id="PS50082">
    <property type="entry name" value="WD_REPEATS_2"/>
    <property type="match status" value="1"/>
</dbReference>
<accession>A2ECV7</accession>
<dbReference type="AlphaFoldDB" id="A2ECV7"/>
<dbReference type="Gene3D" id="2.130.10.10">
    <property type="entry name" value="YVTN repeat-like/Quinoprotein amine dehydrogenase"/>
    <property type="match status" value="1"/>
</dbReference>
<dbReference type="Proteomes" id="UP000001542">
    <property type="component" value="Unassembled WGS sequence"/>
</dbReference>
<keyword evidence="1 4" id="KW-0853">WD repeat</keyword>
<dbReference type="OrthoDB" id="1667587at2759"/>
<dbReference type="GO" id="GO:0061723">
    <property type="term" value="P:glycophagy"/>
    <property type="evidence" value="ECO:0000318"/>
    <property type="project" value="GO_Central"/>
</dbReference>
<dbReference type="EMBL" id="DS113356">
    <property type="protein sequence ID" value="EAY09502.1"/>
    <property type="molecule type" value="Genomic_DNA"/>
</dbReference>
<dbReference type="PANTHER" id="PTHR11227">
    <property type="entry name" value="WD-REPEAT PROTEIN INTERACTING WITH PHOSPHOINOSIDES WIPI -RELATED"/>
    <property type="match status" value="1"/>
</dbReference>
<dbReference type="VEuPathDB" id="TrichDB:TVAGG3_0564090"/>
<dbReference type="SUPFAM" id="SSF50978">
    <property type="entry name" value="WD40 repeat-like"/>
    <property type="match status" value="1"/>
</dbReference>
<dbReference type="GO" id="GO:0044804">
    <property type="term" value="P:nucleophagy"/>
    <property type="evidence" value="ECO:0000318"/>
    <property type="project" value="GO_Central"/>
</dbReference>
<feature type="repeat" description="WD" evidence="4">
    <location>
        <begin position="225"/>
        <end position="259"/>
    </location>
</feature>
<dbReference type="GO" id="GO:0000422">
    <property type="term" value="P:autophagy of mitochondrion"/>
    <property type="evidence" value="ECO:0000318"/>
    <property type="project" value="GO_Central"/>
</dbReference>
<dbReference type="VEuPathDB" id="TrichDB:TVAG_102510"/>
<name>A2ECV7_TRIV3</name>
<dbReference type="STRING" id="5722.A2ECV7"/>
<reference evidence="5" key="2">
    <citation type="journal article" date="2007" name="Science">
        <title>Draft genome sequence of the sexually transmitted pathogen Trichomonas vaginalis.</title>
        <authorList>
            <person name="Carlton J.M."/>
            <person name="Hirt R.P."/>
            <person name="Silva J.C."/>
            <person name="Delcher A.L."/>
            <person name="Schatz M."/>
            <person name="Zhao Q."/>
            <person name="Wortman J.R."/>
            <person name="Bidwell S.L."/>
            <person name="Alsmark U.C.M."/>
            <person name="Besteiro S."/>
            <person name="Sicheritz-Ponten T."/>
            <person name="Noel C.J."/>
            <person name="Dacks J.B."/>
            <person name="Foster P.G."/>
            <person name="Simillion C."/>
            <person name="Van de Peer Y."/>
            <person name="Miranda-Saavedra D."/>
            <person name="Barton G.J."/>
            <person name="Westrop G.D."/>
            <person name="Mueller S."/>
            <person name="Dessi D."/>
            <person name="Fiori P.L."/>
            <person name="Ren Q."/>
            <person name="Paulsen I."/>
            <person name="Zhang H."/>
            <person name="Bastida-Corcuera F.D."/>
            <person name="Simoes-Barbosa A."/>
            <person name="Brown M.T."/>
            <person name="Hayes R.D."/>
            <person name="Mukherjee M."/>
            <person name="Okumura C.Y."/>
            <person name="Schneider R."/>
            <person name="Smith A.J."/>
            <person name="Vanacova S."/>
            <person name="Villalvazo M."/>
            <person name="Haas B.J."/>
            <person name="Pertea M."/>
            <person name="Feldblyum T.V."/>
            <person name="Utterback T.R."/>
            <person name="Shu C.L."/>
            <person name="Osoegawa K."/>
            <person name="de Jong P.J."/>
            <person name="Hrdy I."/>
            <person name="Horvathova L."/>
            <person name="Zubacova Z."/>
            <person name="Dolezal P."/>
            <person name="Malik S.B."/>
            <person name="Logsdon J.M. Jr."/>
            <person name="Henze K."/>
            <person name="Gupta A."/>
            <person name="Wang C.C."/>
            <person name="Dunne R.L."/>
            <person name="Upcroft J.A."/>
            <person name="Upcroft P."/>
            <person name="White O."/>
            <person name="Salzberg S.L."/>
            <person name="Tang P."/>
            <person name="Chiu C.-H."/>
            <person name="Lee Y.-S."/>
            <person name="Embley T.M."/>
            <person name="Coombs G.H."/>
            <person name="Mottram J.C."/>
            <person name="Tachezy J."/>
            <person name="Fraser-Liggett C.M."/>
            <person name="Johnson P.J."/>
        </authorList>
    </citation>
    <scope>NUCLEOTIDE SEQUENCE [LARGE SCALE GENOMIC DNA]</scope>
    <source>
        <strain evidence="5">G3</strain>
    </source>
</reference>
<dbReference type="FunFam" id="2.130.10.10:FF:002648">
    <property type="entry name" value="Uncharacterized protein"/>
    <property type="match status" value="1"/>
</dbReference>
<evidence type="ECO:0000313" key="6">
    <source>
        <dbReference type="Proteomes" id="UP000001542"/>
    </source>
</evidence>
<dbReference type="KEGG" id="tva:4767424"/>
<dbReference type="GO" id="GO:0000425">
    <property type="term" value="P:pexophagy"/>
    <property type="evidence" value="ECO:0000318"/>
    <property type="project" value="GO_Central"/>
</dbReference>
<dbReference type="GO" id="GO:0005829">
    <property type="term" value="C:cytosol"/>
    <property type="evidence" value="ECO:0000318"/>
    <property type="project" value="GO_Central"/>
</dbReference>
<dbReference type="Pfam" id="PF00400">
    <property type="entry name" value="WD40"/>
    <property type="match status" value="1"/>
</dbReference>
<dbReference type="SMR" id="A2ECV7"/>